<gene>
    <name evidence="1" type="ORF">C5F48_03415</name>
</gene>
<dbReference type="Proteomes" id="UP000241010">
    <property type="component" value="Unassembled WGS sequence"/>
</dbReference>
<dbReference type="RefSeq" id="WP_107662503.1">
    <property type="nucleotide sequence ID" value="NZ_PZKG01000009.1"/>
</dbReference>
<dbReference type="EMBL" id="PZKG01000009">
    <property type="protein sequence ID" value="PTE23133.1"/>
    <property type="molecule type" value="Genomic_DNA"/>
</dbReference>
<dbReference type="Pfam" id="PF04891">
    <property type="entry name" value="NifQ"/>
    <property type="match status" value="1"/>
</dbReference>
<dbReference type="GO" id="GO:0030151">
    <property type="term" value="F:molybdenum ion binding"/>
    <property type="evidence" value="ECO:0007669"/>
    <property type="project" value="InterPro"/>
</dbReference>
<proteinExistence type="predicted"/>
<name>A0A2T4JZE8_9RHOB</name>
<evidence type="ECO:0000313" key="2">
    <source>
        <dbReference type="Proteomes" id="UP000241010"/>
    </source>
</evidence>
<organism evidence="1 2">
    <name type="scientific">Cereibacter changlensis JA139</name>
    <dbReference type="NCBI Taxonomy" id="1188249"/>
    <lineage>
        <taxon>Bacteria</taxon>
        <taxon>Pseudomonadati</taxon>
        <taxon>Pseudomonadota</taxon>
        <taxon>Alphaproteobacteria</taxon>
        <taxon>Rhodobacterales</taxon>
        <taxon>Paracoccaceae</taxon>
        <taxon>Cereibacter</taxon>
    </lineage>
</organism>
<protein>
    <submittedName>
        <fullName evidence="1">Nitrogen fixation protein NifQ</fullName>
    </submittedName>
</protein>
<dbReference type="InterPro" id="IPR006975">
    <property type="entry name" value="NifQ"/>
</dbReference>
<comment type="caution">
    <text evidence="1">The sequence shown here is derived from an EMBL/GenBank/DDBJ whole genome shotgun (WGS) entry which is preliminary data.</text>
</comment>
<keyword evidence="2" id="KW-1185">Reference proteome</keyword>
<sequence>MNASRPDPLPGAVEADRADFMAMLDHARRESLAGKGALSDLLGLTPAELLRLAAKWHPEFVLPAALPKRGPVPQDQEDLALLLLWRGGSGREEAQWLAQILARRAMEPSHLWEDLGLPSRAHLGALMQRHFPRLHAANTRNMRWKRFFYRQICNDAGGTMCLAPNCDGCAEKALCFGPETSGVARAETV</sequence>
<evidence type="ECO:0000313" key="1">
    <source>
        <dbReference type="EMBL" id="PTE23133.1"/>
    </source>
</evidence>
<dbReference type="GO" id="GO:0009399">
    <property type="term" value="P:nitrogen fixation"/>
    <property type="evidence" value="ECO:0007669"/>
    <property type="project" value="InterPro"/>
</dbReference>
<accession>A0A2T4JZE8</accession>
<dbReference type="OrthoDB" id="192277at2"/>
<reference evidence="1 2" key="1">
    <citation type="submission" date="2018-03" db="EMBL/GenBank/DDBJ databases">
        <title>Cereibacter changlensis.</title>
        <authorList>
            <person name="Meyer T.E."/>
            <person name="Miller S."/>
            <person name="Lodha T."/>
            <person name="Gandham S."/>
            <person name="Chintalapati S."/>
            <person name="Chintalapati V.R."/>
        </authorList>
    </citation>
    <scope>NUCLEOTIDE SEQUENCE [LARGE SCALE GENOMIC DNA]</scope>
    <source>
        <strain evidence="1 2">JA139</strain>
    </source>
</reference>
<dbReference type="AlphaFoldDB" id="A0A2T4JZE8"/>